<evidence type="ECO:0000256" key="1">
    <source>
        <dbReference type="SAM" id="MobiDB-lite"/>
    </source>
</evidence>
<feature type="compositionally biased region" description="Polar residues" evidence="1">
    <location>
        <begin position="58"/>
        <end position="69"/>
    </location>
</feature>
<dbReference type="AlphaFoldDB" id="A0A816HPH0"/>
<comment type="caution">
    <text evidence="2">The sequence shown here is derived from an EMBL/GenBank/DDBJ whole genome shotgun (WGS) entry which is preliminary data.</text>
</comment>
<evidence type="ECO:0000313" key="3">
    <source>
        <dbReference type="Proteomes" id="UP000663828"/>
    </source>
</evidence>
<evidence type="ECO:0000313" key="2">
    <source>
        <dbReference type="EMBL" id="CAF1690027.1"/>
    </source>
</evidence>
<protein>
    <submittedName>
        <fullName evidence="2">Uncharacterized protein</fullName>
    </submittedName>
</protein>
<reference evidence="2" key="1">
    <citation type="submission" date="2021-02" db="EMBL/GenBank/DDBJ databases">
        <authorList>
            <person name="Nowell W R."/>
        </authorList>
    </citation>
    <scope>NUCLEOTIDE SEQUENCE</scope>
</reference>
<proteinExistence type="predicted"/>
<gene>
    <name evidence="2" type="ORF">XAT740_LOCUS63560</name>
</gene>
<feature type="non-terminal residue" evidence="2">
    <location>
        <position position="69"/>
    </location>
</feature>
<dbReference type="Proteomes" id="UP000663828">
    <property type="component" value="Unassembled WGS sequence"/>
</dbReference>
<organism evidence="2 3">
    <name type="scientific">Adineta ricciae</name>
    <name type="common">Rotifer</name>
    <dbReference type="NCBI Taxonomy" id="249248"/>
    <lineage>
        <taxon>Eukaryota</taxon>
        <taxon>Metazoa</taxon>
        <taxon>Spiralia</taxon>
        <taxon>Gnathifera</taxon>
        <taxon>Rotifera</taxon>
        <taxon>Eurotatoria</taxon>
        <taxon>Bdelloidea</taxon>
        <taxon>Adinetida</taxon>
        <taxon>Adinetidae</taxon>
        <taxon>Adineta</taxon>
    </lineage>
</organism>
<dbReference type="EMBL" id="CAJNOR010019881">
    <property type="protein sequence ID" value="CAF1690027.1"/>
    <property type="molecule type" value="Genomic_DNA"/>
</dbReference>
<feature type="region of interest" description="Disordered" evidence="1">
    <location>
        <begin position="45"/>
        <end position="69"/>
    </location>
</feature>
<sequence length="69" mass="7955">MSESMKLRHLLKKAKPTLQYEIRKRKPTTTKQFLEYAKEAEELLQSSNIDTDTDTYENKNGNPAHSVGT</sequence>
<keyword evidence="3" id="KW-1185">Reference proteome</keyword>
<name>A0A816HPH0_ADIRI</name>
<accession>A0A816HPH0</accession>